<name>A0A2V5K3L7_9BACL</name>
<dbReference type="InterPro" id="IPR008844">
    <property type="entry name" value="Spore_GerAC-like"/>
</dbReference>
<dbReference type="Proteomes" id="UP000247476">
    <property type="component" value="Unassembled WGS sequence"/>
</dbReference>
<dbReference type="EMBL" id="QJVJ01000010">
    <property type="protein sequence ID" value="PYI52233.1"/>
    <property type="molecule type" value="Genomic_DNA"/>
</dbReference>
<organism evidence="2 3">
    <name type="scientific">Paenibacillus flagellatus</name>
    <dbReference type="NCBI Taxonomy" id="2211139"/>
    <lineage>
        <taxon>Bacteria</taxon>
        <taxon>Bacillati</taxon>
        <taxon>Bacillota</taxon>
        <taxon>Bacilli</taxon>
        <taxon>Bacillales</taxon>
        <taxon>Paenibacillaceae</taxon>
        <taxon>Paenibacillus</taxon>
    </lineage>
</organism>
<proteinExistence type="predicted"/>
<dbReference type="AlphaFoldDB" id="A0A2V5K3L7"/>
<dbReference type="InterPro" id="IPR038501">
    <property type="entry name" value="Spore_GerAC_C_sf"/>
</dbReference>
<reference evidence="2 3" key="1">
    <citation type="submission" date="2018-05" db="EMBL/GenBank/DDBJ databases">
        <title>Paenibacillus flagellatus sp. nov., isolated from selenium mineral soil.</title>
        <authorList>
            <person name="Dai X."/>
        </authorList>
    </citation>
    <scope>NUCLEOTIDE SEQUENCE [LARGE SCALE GENOMIC DNA]</scope>
    <source>
        <strain evidence="2 3">DXL2</strain>
    </source>
</reference>
<evidence type="ECO:0000313" key="3">
    <source>
        <dbReference type="Proteomes" id="UP000247476"/>
    </source>
</evidence>
<evidence type="ECO:0000259" key="1">
    <source>
        <dbReference type="Pfam" id="PF05504"/>
    </source>
</evidence>
<dbReference type="PANTHER" id="PTHR35789">
    <property type="entry name" value="SPORE GERMINATION PROTEIN B3"/>
    <property type="match status" value="1"/>
</dbReference>
<gene>
    <name evidence="2" type="ORF">DLM86_22450</name>
</gene>
<keyword evidence="3" id="KW-1185">Reference proteome</keyword>
<feature type="domain" description="Spore germination GerAC-like C-terminal" evidence="1">
    <location>
        <begin position="21"/>
        <end position="155"/>
    </location>
</feature>
<dbReference type="PANTHER" id="PTHR35789:SF1">
    <property type="entry name" value="SPORE GERMINATION PROTEIN B3"/>
    <property type="match status" value="1"/>
</dbReference>
<dbReference type="GO" id="GO:0016020">
    <property type="term" value="C:membrane"/>
    <property type="evidence" value="ECO:0007669"/>
    <property type="project" value="InterPro"/>
</dbReference>
<dbReference type="GO" id="GO:0009847">
    <property type="term" value="P:spore germination"/>
    <property type="evidence" value="ECO:0007669"/>
    <property type="project" value="InterPro"/>
</dbReference>
<dbReference type="Gene3D" id="3.30.300.210">
    <property type="entry name" value="Nutrient germinant receptor protein C, domain 3"/>
    <property type="match status" value="1"/>
</dbReference>
<dbReference type="Pfam" id="PF05504">
    <property type="entry name" value="Spore_GerAC"/>
    <property type="match status" value="1"/>
</dbReference>
<protein>
    <recommendedName>
        <fullName evidence="1">Spore germination GerAC-like C-terminal domain-containing protein</fullName>
    </recommendedName>
</protein>
<evidence type="ECO:0000313" key="2">
    <source>
        <dbReference type="EMBL" id="PYI52233.1"/>
    </source>
</evidence>
<dbReference type="InterPro" id="IPR046953">
    <property type="entry name" value="Spore_GerAC-like_C"/>
</dbReference>
<sequence length="162" mass="18708">MAERERGCGLEFAARAQKKLGRYRRKDPVSGKTVVYEIRSLRSAIKPRLNNETVSFEVEIATEGKLREDWVHSDNAFESDMIRRAEQATEASIREIVEKTLAKMQNELKVDVAGFGKRLNIAFPMEWKKRKNEWDRQFSEIKVEVKVNATIQEFGTKGMKNG</sequence>
<comment type="caution">
    <text evidence="2">The sequence shown here is derived from an EMBL/GenBank/DDBJ whole genome shotgun (WGS) entry which is preliminary data.</text>
</comment>
<accession>A0A2V5K3L7</accession>